<dbReference type="SUPFAM" id="SSF50249">
    <property type="entry name" value="Nucleic acid-binding proteins"/>
    <property type="match status" value="1"/>
</dbReference>
<dbReference type="EMBL" id="JAOPGA020000639">
    <property type="protein sequence ID" value="KAL0480178.1"/>
    <property type="molecule type" value="Genomic_DNA"/>
</dbReference>
<evidence type="ECO:0000256" key="1">
    <source>
        <dbReference type="SAM" id="MobiDB-lite"/>
    </source>
</evidence>
<name>A0AAW2YT89_9EUKA</name>
<organism evidence="3 4">
    <name type="scientific">Acrasis kona</name>
    <dbReference type="NCBI Taxonomy" id="1008807"/>
    <lineage>
        <taxon>Eukaryota</taxon>
        <taxon>Discoba</taxon>
        <taxon>Heterolobosea</taxon>
        <taxon>Tetramitia</taxon>
        <taxon>Eutetramitia</taxon>
        <taxon>Acrasidae</taxon>
        <taxon>Acrasis</taxon>
    </lineage>
</organism>
<accession>A0AAW2YT89</accession>
<feature type="compositionally biased region" description="Polar residues" evidence="1">
    <location>
        <begin position="1"/>
        <end position="10"/>
    </location>
</feature>
<evidence type="ECO:0000259" key="2">
    <source>
        <dbReference type="Pfam" id="PF21473"/>
    </source>
</evidence>
<evidence type="ECO:0000313" key="4">
    <source>
        <dbReference type="Proteomes" id="UP001431209"/>
    </source>
</evidence>
<feature type="non-terminal residue" evidence="3">
    <location>
        <position position="1"/>
    </location>
</feature>
<dbReference type="InterPro" id="IPR048970">
    <property type="entry name" value="OB_Ssb-like"/>
</dbReference>
<dbReference type="Proteomes" id="UP001431209">
    <property type="component" value="Unassembled WGS sequence"/>
</dbReference>
<dbReference type="PANTHER" id="PTHR31472:SF5">
    <property type="entry name" value="OS05G0244600 PROTEIN"/>
    <property type="match status" value="1"/>
</dbReference>
<dbReference type="AlphaFoldDB" id="A0AAW2YT89"/>
<reference evidence="3 4" key="1">
    <citation type="submission" date="2024-03" db="EMBL/GenBank/DDBJ databases">
        <title>The Acrasis kona genome and developmental transcriptomes reveal deep origins of eukaryotic multicellular pathways.</title>
        <authorList>
            <person name="Sheikh S."/>
            <person name="Fu C.-J."/>
            <person name="Brown M.W."/>
            <person name="Baldauf S.L."/>
        </authorList>
    </citation>
    <scope>NUCLEOTIDE SEQUENCE [LARGE SCALE GENOMIC DNA]</scope>
    <source>
        <strain evidence="3 4">ATCC MYA-3509</strain>
    </source>
</reference>
<feature type="region of interest" description="Disordered" evidence="1">
    <location>
        <begin position="1"/>
        <end position="23"/>
    </location>
</feature>
<dbReference type="Gene3D" id="2.40.50.140">
    <property type="entry name" value="Nucleic acid-binding proteins"/>
    <property type="match status" value="1"/>
</dbReference>
<keyword evidence="4" id="KW-1185">Reference proteome</keyword>
<dbReference type="PANTHER" id="PTHR31472">
    <property type="entry name" value="OS05G0244600 PROTEIN"/>
    <property type="match status" value="1"/>
</dbReference>
<evidence type="ECO:0000313" key="3">
    <source>
        <dbReference type="EMBL" id="KAL0480178.1"/>
    </source>
</evidence>
<gene>
    <name evidence="3" type="ORF">AKO1_007216</name>
</gene>
<dbReference type="InterPro" id="IPR012340">
    <property type="entry name" value="NA-bd_OB-fold"/>
</dbReference>
<protein>
    <recommendedName>
        <fullName evidence="2">Single-stranded DNA binding protein Ssb-like OB fold domain-containing protein</fullName>
    </recommendedName>
</protein>
<feature type="domain" description="Single-stranded DNA binding protein Ssb-like OB fold" evidence="2">
    <location>
        <begin position="36"/>
        <end position="119"/>
    </location>
</feature>
<comment type="caution">
    <text evidence="3">The sequence shown here is derived from an EMBL/GenBank/DDBJ whole genome shotgun (WGS) entry which is preliminary data.</text>
</comment>
<sequence length="148" mass="16973">NDNTTHGGKTQSKHRYHYTPKDSNNTDEYVKINQITPNSFNLNLIVKVVELKMLMKDSKDQMTVAEAVVGDETGCIVISIRNDQIEHFKQNSTLQIKKGRIELYKHNMRLRVDRFGSITPIEVTLTDNMVLTFSQTNLNGFLQTLTIM</sequence>
<dbReference type="Pfam" id="PF21473">
    <property type="entry name" value="OB_Ssb-like"/>
    <property type="match status" value="1"/>
</dbReference>
<proteinExistence type="predicted"/>